<organism evidence="1 2">
    <name type="scientific">Mariniplasma anaerobium</name>
    <dbReference type="NCBI Taxonomy" id="2735436"/>
    <lineage>
        <taxon>Bacteria</taxon>
        <taxon>Bacillati</taxon>
        <taxon>Mycoplasmatota</taxon>
        <taxon>Mollicutes</taxon>
        <taxon>Acholeplasmatales</taxon>
        <taxon>Acholeplasmataceae</taxon>
        <taxon>Mariniplasma</taxon>
    </lineage>
</organism>
<dbReference type="EMBL" id="AP024412">
    <property type="protein sequence ID" value="BCR36404.1"/>
    <property type="molecule type" value="Genomic_DNA"/>
</dbReference>
<dbReference type="Pfam" id="PF10071">
    <property type="entry name" value="DUF2310"/>
    <property type="match status" value="1"/>
</dbReference>
<sequence length="253" mass="29227">MYKIGRMKITIKDQTCDNPIDLVEDLLSMLYKNGQILINYIVEKHNCFYIATVTTTDDDSIEAKYFNVYIRNILEKVEFTYEIISDDGFASDSCQCQEHSFYVLGTYYGDDSSPVLCGDCGKEIPLIKLPYIFSEDEHFSILSYQRMYNSVVDVWMSSLSDRFTKRQLTYYDSQLTKRGLEICHELESKVGKPVYFLLPVGEFEINKTAENIVNCPKCGGELNVLESTECVDKVCHSCRLGYIDQHMFDFSKK</sequence>
<evidence type="ECO:0000313" key="2">
    <source>
        <dbReference type="Proteomes" id="UP000620133"/>
    </source>
</evidence>
<keyword evidence="2" id="KW-1185">Reference proteome</keyword>
<evidence type="ECO:0000313" key="1">
    <source>
        <dbReference type="EMBL" id="BCR36404.1"/>
    </source>
</evidence>
<dbReference type="AlphaFoldDB" id="A0A7U9XW38"/>
<protein>
    <submittedName>
        <fullName evidence="1">Uncharacterized protein</fullName>
    </submittedName>
</protein>
<dbReference type="Proteomes" id="UP000620133">
    <property type="component" value="Chromosome"/>
</dbReference>
<dbReference type="KEGG" id="manr:MPAN_012970"/>
<accession>A0A7U9XW38</accession>
<dbReference type="InterPro" id="IPR016908">
    <property type="entry name" value="UCP029037"/>
</dbReference>
<dbReference type="RefSeq" id="WP_176238785.1">
    <property type="nucleotide sequence ID" value="NZ_AP024412.1"/>
</dbReference>
<reference evidence="1" key="1">
    <citation type="submission" date="2021-01" db="EMBL/GenBank/DDBJ databases">
        <title>Draft genome sequence of Acholeplasmataceae bacterium strain Mahy22.</title>
        <authorList>
            <person name="Watanabe M."/>
            <person name="Kojima H."/>
            <person name="Fukui M."/>
        </authorList>
    </citation>
    <scope>NUCLEOTIDE SEQUENCE</scope>
    <source>
        <strain evidence="1">Mahy22</strain>
    </source>
</reference>
<proteinExistence type="predicted"/>
<name>A0A7U9XW38_9MOLU</name>
<gene>
    <name evidence="1" type="ORF">MPAN_012970</name>
</gene>